<gene>
    <name evidence="3" type="ORF">LCGC14_2658570</name>
</gene>
<sequence length="271" mass="27569">MGAIEGKSEGNSVAPTVPIAPEREVEMNRIYLAIMGVALVAGTLFLAASVAFGQTGVDIPDQVFLGDPGEVFHVGTIQAGAGDECIATLTYTNQQPKLSEHPNTDILVDGLTFSDVEHGAFMSAEQPFTATGPVDVALRLGGDGASSGGFHVEVTCNPPIITTTSSPSTSSTTSTVTSSTVTPTTEVPPVSTTTEPAPEGPIDAGGGACSDGACDGVLLAFSATTMLWGGVAAVFAALVLLVWALSHGSRDLSEDEGYNAGADLDHPSWDD</sequence>
<feature type="compositionally biased region" description="Low complexity" evidence="1">
    <location>
        <begin position="162"/>
        <end position="196"/>
    </location>
</feature>
<keyword evidence="2" id="KW-0812">Transmembrane</keyword>
<name>A0A0F8ZSM0_9ZZZZ</name>
<feature type="transmembrane region" description="Helical" evidence="2">
    <location>
        <begin position="30"/>
        <end position="52"/>
    </location>
</feature>
<organism evidence="3">
    <name type="scientific">marine sediment metagenome</name>
    <dbReference type="NCBI Taxonomy" id="412755"/>
    <lineage>
        <taxon>unclassified sequences</taxon>
        <taxon>metagenomes</taxon>
        <taxon>ecological metagenomes</taxon>
    </lineage>
</organism>
<protein>
    <submittedName>
        <fullName evidence="3">Uncharacterized protein</fullName>
    </submittedName>
</protein>
<keyword evidence="2" id="KW-0472">Membrane</keyword>
<reference evidence="3" key="1">
    <citation type="journal article" date="2015" name="Nature">
        <title>Complex archaea that bridge the gap between prokaryotes and eukaryotes.</title>
        <authorList>
            <person name="Spang A."/>
            <person name="Saw J.H."/>
            <person name="Jorgensen S.L."/>
            <person name="Zaremba-Niedzwiedzka K."/>
            <person name="Martijn J."/>
            <person name="Lind A.E."/>
            <person name="van Eijk R."/>
            <person name="Schleper C."/>
            <person name="Guy L."/>
            <person name="Ettema T.J."/>
        </authorList>
    </citation>
    <scope>NUCLEOTIDE SEQUENCE</scope>
</reference>
<feature type="transmembrane region" description="Helical" evidence="2">
    <location>
        <begin position="226"/>
        <end position="245"/>
    </location>
</feature>
<feature type="region of interest" description="Disordered" evidence="1">
    <location>
        <begin position="161"/>
        <end position="199"/>
    </location>
</feature>
<dbReference type="AlphaFoldDB" id="A0A0F8ZSM0"/>
<evidence type="ECO:0000313" key="3">
    <source>
        <dbReference type="EMBL" id="KKK96857.1"/>
    </source>
</evidence>
<dbReference type="EMBL" id="LAZR01046300">
    <property type="protein sequence ID" value="KKK96857.1"/>
    <property type="molecule type" value="Genomic_DNA"/>
</dbReference>
<keyword evidence="2" id="KW-1133">Transmembrane helix</keyword>
<accession>A0A0F8ZSM0</accession>
<comment type="caution">
    <text evidence="3">The sequence shown here is derived from an EMBL/GenBank/DDBJ whole genome shotgun (WGS) entry which is preliminary data.</text>
</comment>
<feature type="region of interest" description="Disordered" evidence="1">
    <location>
        <begin position="251"/>
        <end position="271"/>
    </location>
</feature>
<proteinExistence type="predicted"/>
<evidence type="ECO:0000256" key="1">
    <source>
        <dbReference type="SAM" id="MobiDB-lite"/>
    </source>
</evidence>
<evidence type="ECO:0000256" key="2">
    <source>
        <dbReference type="SAM" id="Phobius"/>
    </source>
</evidence>